<dbReference type="SUPFAM" id="SSF56300">
    <property type="entry name" value="Metallo-dependent phosphatases"/>
    <property type="match status" value="1"/>
</dbReference>
<sequence>MSVIGILAVAAAVVLAAVVLEIYREIHYFRVTRYSLSLKKLRHLEKEIRIIFLSDLHNKVYGQDNDVLLRAIRREAPDLILIGGDMLVGKAGVTRQPAYDFVRQLPEICPVFYANGNHEQRMKEMPEKYDYSYRDYRERLKQSGIIFLENESRRIMIHGLKLNVSGLELPLTSYEKFKKQRVRGTDVAERLGFWPGGKNGGVCGEDELQILLAHNPAYAEGYKEWGADMILSGHLHGGIVRLPGIGGVITPQAFLFPKYSGEMTVEGEQAVIVSKGLGTHTIDIRLFNMPEVVLVTLKKPL</sequence>
<dbReference type="EMBL" id="DWWK01000097">
    <property type="protein sequence ID" value="HJC38768.1"/>
    <property type="molecule type" value="Genomic_DNA"/>
</dbReference>
<evidence type="ECO:0000259" key="3">
    <source>
        <dbReference type="Pfam" id="PF00149"/>
    </source>
</evidence>
<dbReference type="GO" id="GO:0016020">
    <property type="term" value="C:membrane"/>
    <property type="evidence" value="ECO:0007669"/>
    <property type="project" value="GOC"/>
</dbReference>
<dbReference type="Gene3D" id="3.60.21.10">
    <property type="match status" value="1"/>
</dbReference>
<dbReference type="Proteomes" id="UP000823894">
    <property type="component" value="Unassembled WGS sequence"/>
</dbReference>
<keyword evidence="2" id="KW-0378">Hydrolase</keyword>
<dbReference type="PANTHER" id="PTHR31302:SF31">
    <property type="entry name" value="PHOSPHODIESTERASE YAEI"/>
    <property type="match status" value="1"/>
</dbReference>
<proteinExistence type="predicted"/>
<evidence type="ECO:0000313" key="4">
    <source>
        <dbReference type="EMBL" id="HJC38768.1"/>
    </source>
</evidence>
<name>A0A9D2NWL6_9FIRM</name>
<dbReference type="GO" id="GO:0009245">
    <property type="term" value="P:lipid A biosynthetic process"/>
    <property type="evidence" value="ECO:0007669"/>
    <property type="project" value="TreeGrafter"/>
</dbReference>
<feature type="domain" description="Calcineurin-like phosphoesterase" evidence="3">
    <location>
        <begin position="48"/>
        <end position="237"/>
    </location>
</feature>
<reference evidence="4" key="1">
    <citation type="journal article" date="2021" name="PeerJ">
        <title>Extensive microbial diversity within the chicken gut microbiome revealed by metagenomics and culture.</title>
        <authorList>
            <person name="Gilroy R."/>
            <person name="Ravi A."/>
            <person name="Getino M."/>
            <person name="Pursley I."/>
            <person name="Horton D.L."/>
            <person name="Alikhan N.F."/>
            <person name="Baker D."/>
            <person name="Gharbi K."/>
            <person name="Hall N."/>
            <person name="Watson M."/>
            <person name="Adriaenssens E.M."/>
            <person name="Foster-Nyarko E."/>
            <person name="Jarju S."/>
            <person name="Secka A."/>
            <person name="Antonio M."/>
            <person name="Oren A."/>
            <person name="Chaudhuri R.R."/>
            <person name="La Ragione R."/>
            <person name="Hildebrand F."/>
            <person name="Pallen M.J."/>
        </authorList>
    </citation>
    <scope>NUCLEOTIDE SEQUENCE</scope>
    <source>
        <strain evidence="4">ChiGjej1B1-1692</strain>
    </source>
</reference>
<gene>
    <name evidence="4" type="ORF">H9757_06870</name>
</gene>
<evidence type="ECO:0000313" key="5">
    <source>
        <dbReference type="Proteomes" id="UP000823894"/>
    </source>
</evidence>
<comment type="caution">
    <text evidence="4">The sequence shown here is derived from an EMBL/GenBank/DDBJ whole genome shotgun (WGS) entry which is preliminary data.</text>
</comment>
<dbReference type="InterPro" id="IPR004843">
    <property type="entry name" value="Calcineurin-like_PHP"/>
</dbReference>
<evidence type="ECO:0000256" key="1">
    <source>
        <dbReference type="ARBA" id="ARBA00022723"/>
    </source>
</evidence>
<dbReference type="InterPro" id="IPR029052">
    <property type="entry name" value="Metallo-depent_PP-like"/>
</dbReference>
<keyword evidence="1" id="KW-0479">Metal-binding</keyword>
<dbReference type="Pfam" id="PF00149">
    <property type="entry name" value="Metallophos"/>
    <property type="match status" value="1"/>
</dbReference>
<evidence type="ECO:0000256" key="2">
    <source>
        <dbReference type="ARBA" id="ARBA00022801"/>
    </source>
</evidence>
<dbReference type="GO" id="GO:0008758">
    <property type="term" value="F:UDP-2,3-diacylglucosamine hydrolase activity"/>
    <property type="evidence" value="ECO:0007669"/>
    <property type="project" value="TreeGrafter"/>
</dbReference>
<reference evidence="4" key="2">
    <citation type="submission" date="2021-04" db="EMBL/GenBank/DDBJ databases">
        <authorList>
            <person name="Gilroy R."/>
        </authorList>
    </citation>
    <scope>NUCLEOTIDE SEQUENCE</scope>
    <source>
        <strain evidence="4">ChiGjej1B1-1692</strain>
    </source>
</reference>
<dbReference type="PANTHER" id="PTHR31302">
    <property type="entry name" value="TRANSMEMBRANE PROTEIN WITH METALLOPHOSPHOESTERASE DOMAIN-RELATED"/>
    <property type="match status" value="1"/>
</dbReference>
<accession>A0A9D2NWL6</accession>
<dbReference type="InterPro" id="IPR051158">
    <property type="entry name" value="Metallophosphoesterase_sf"/>
</dbReference>
<dbReference type="GO" id="GO:0046872">
    <property type="term" value="F:metal ion binding"/>
    <property type="evidence" value="ECO:0007669"/>
    <property type="project" value="UniProtKB-KW"/>
</dbReference>
<dbReference type="AlphaFoldDB" id="A0A9D2NWL6"/>
<organism evidence="4 5">
    <name type="scientific">Candidatus Mediterraneibacter faecigallinarum</name>
    <dbReference type="NCBI Taxonomy" id="2838669"/>
    <lineage>
        <taxon>Bacteria</taxon>
        <taxon>Bacillati</taxon>
        <taxon>Bacillota</taxon>
        <taxon>Clostridia</taxon>
        <taxon>Lachnospirales</taxon>
        <taxon>Lachnospiraceae</taxon>
        <taxon>Mediterraneibacter</taxon>
    </lineage>
</organism>
<protein>
    <submittedName>
        <fullName evidence="4">Metallophosphoesterase</fullName>
    </submittedName>
</protein>